<dbReference type="SUPFAM" id="SSF46689">
    <property type="entry name" value="Homeodomain-like"/>
    <property type="match status" value="1"/>
</dbReference>
<keyword evidence="2" id="KW-0804">Transcription</keyword>
<reference evidence="5" key="2">
    <citation type="submission" date="2023-06" db="EMBL/GenBank/DDBJ databases">
        <authorList>
            <person name="Ma L."/>
            <person name="Liu K.-W."/>
            <person name="Li Z."/>
            <person name="Hsiao Y.-Y."/>
            <person name="Qi Y."/>
            <person name="Fu T."/>
            <person name="Tang G."/>
            <person name="Zhang D."/>
            <person name="Sun W.-H."/>
            <person name="Liu D.-K."/>
            <person name="Li Y."/>
            <person name="Chen G.-Z."/>
            <person name="Liu X.-D."/>
            <person name="Liao X.-Y."/>
            <person name="Jiang Y.-T."/>
            <person name="Yu X."/>
            <person name="Hao Y."/>
            <person name="Huang J."/>
            <person name="Zhao X.-W."/>
            <person name="Ke S."/>
            <person name="Chen Y.-Y."/>
            <person name="Wu W.-L."/>
            <person name="Hsu J.-L."/>
            <person name="Lin Y.-F."/>
            <person name="Huang M.-D."/>
            <person name="Li C.-Y."/>
            <person name="Huang L."/>
            <person name="Wang Z.-W."/>
            <person name="Zhao X."/>
            <person name="Zhong W.-Y."/>
            <person name="Peng D.-H."/>
            <person name="Ahmad S."/>
            <person name="Lan S."/>
            <person name="Zhang J.-S."/>
            <person name="Tsai W.-C."/>
            <person name="Van De Peer Y."/>
            <person name="Liu Z.-J."/>
        </authorList>
    </citation>
    <scope>NUCLEOTIDE SEQUENCE</scope>
    <source>
        <strain evidence="5">CP</strain>
        <tissue evidence="5">Leaves</tissue>
    </source>
</reference>
<keyword evidence="3" id="KW-0539">Nucleus</keyword>
<name>A0AAV9C1J3_ACOCL</name>
<evidence type="ECO:0000313" key="6">
    <source>
        <dbReference type="Proteomes" id="UP001180020"/>
    </source>
</evidence>
<dbReference type="Pfam" id="PF14379">
    <property type="entry name" value="Myb_CC_LHEQLE"/>
    <property type="match status" value="1"/>
</dbReference>
<dbReference type="InterPro" id="IPR025756">
    <property type="entry name" value="Myb_CC_LHEQLE"/>
</dbReference>
<organism evidence="5 6">
    <name type="scientific">Acorus calamus</name>
    <name type="common">Sweet flag</name>
    <dbReference type="NCBI Taxonomy" id="4465"/>
    <lineage>
        <taxon>Eukaryota</taxon>
        <taxon>Viridiplantae</taxon>
        <taxon>Streptophyta</taxon>
        <taxon>Embryophyta</taxon>
        <taxon>Tracheophyta</taxon>
        <taxon>Spermatophyta</taxon>
        <taxon>Magnoliopsida</taxon>
        <taxon>Liliopsida</taxon>
        <taxon>Acoraceae</taxon>
        <taxon>Acorus</taxon>
    </lineage>
</organism>
<proteinExistence type="predicted"/>
<comment type="caution">
    <text evidence="5">The sequence shown here is derived from an EMBL/GenBank/DDBJ whole genome shotgun (WGS) entry which is preliminary data.</text>
</comment>
<evidence type="ECO:0000256" key="2">
    <source>
        <dbReference type="ARBA" id="ARBA00023163"/>
    </source>
</evidence>
<accession>A0AAV9C1J3</accession>
<keyword evidence="6" id="KW-1185">Reference proteome</keyword>
<dbReference type="NCBIfam" id="TIGR01557">
    <property type="entry name" value="myb_SHAQKYF"/>
    <property type="match status" value="1"/>
</dbReference>
<feature type="domain" description="MYB-CC type transcription factor LHEQLE-containing" evidence="4">
    <location>
        <begin position="261"/>
        <end position="307"/>
    </location>
</feature>
<dbReference type="EMBL" id="JAUJYO010000022">
    <property type="protein sequence ID" value="KAK1282735.1"/>
    <property type="molecule type" value="Genomic_DNA"/>
</dbReference>
<evidence type="ECO:0000259" key="4">
    <source>
        <dbReference type="Pfam" id="PF14379"/>
    </source>
</evidence>
<sequence length="351" mass="39977">MNTRKTEHQEQNHISLNKSDFLSSNHPCENFNSHFQSLHQDLMLPNPYNAFSSCVGSTPSMFYETEFNMGLSHYNYQPVFQSPKMSNDILSYRLSESGFINNSIKQDELVHQSHGTLESVLNYRNMRAFNGGNGVQHRSQQGMEVGCNSSNAFRIHGTTKNSSAVSSRTPVSNKTRIRWTQLLHERFVQSINCLGGAEKATPKGILKLMDSEGLTIYHVKSHLQAIEKYRIAKYIHGATGGKLERGAPMNDISQLDLKSGMEITEALRLQLDVQRSLHEQLEIQRNLQMRIEEQGKQLKKMFELQQMTNGNLFDLHSTDMLFQSEHLTSLEDLKPSYSEDIANTKFSLKIS</sequence>
<protein>
    <submittedName>
        <fullName evidence="5">Protein PHR1-LIKE 1</fullName>
    </submittedName>
</protein>
<dbReference type="InterPro" id="IPR009057">
    <property type="entry name" value="Homeodomain-like_sf"/>
</dbReference>
<keyword evidence="1" id="KW-0805">Transcription regulation</keyword>
<dbReference type="PANTHER" id="PTHR31499">
    <property type="entry name" value="MYB FAMILY TRANSCRIPTION FACTOR PHL11"/>
    <property type="match status" value="1"/>
</dbReference>
<reference evidence="5" key="1">
    <citation type="journal article" date="2023" name="Nat. Commun.">
        <title>Diploid and tetraploid genomes of Acorus and the evolution of monocots.</title>
        <authorList>
            <person name="Ma L."/>
            <person name="Liu K.W."/>
            <person name="Li Z."/>
            <person name="Hsiao Y.Y."/>
            <person name="Qi Y."/>
            <person name="Fu T."/>
            <person name="Tang G.D."/>
            <person name="Zhang D."/>
            <person name="Sun W.H."/>
            <person name="Liu D.K."/>
            <person name="Li Y."/>
            <person name="Chen G.Z."/>
            <person name="Liu X.D."/>
            <person name="Liao X.Y."/>
            <person name="Jiang Y.T."/>
            <person name="Yu X."/>
            <person name="Hao Y."/>
            <person name="Huang J."/>
            <person name="Zhao X.W."/>
            <person name="Ke S."/>
            <person name="Chen Y.Y."/>
            <person name="Wu W.L."/>
            <person name="Hsu J.L."/>
            <person name="Lin Y.F."/>
            <person name="Huang M.D."/>
            <person name="Li C.Y."/>
            <person name="Huang L."/>
            <person name="Wang Z.W."/>
            <person name="Zhao X."/>
            <person name="Zhong W.Y."/>
            <person name="Peng D.H."/>
            <person name="Ahmad S."/>
            <person name="Lan S."/>
            <person name="Zhang J.S."/>
            <person name="Tsai W.C."/>
            <person name="Van de Peer Y."/>
            <person name="Liu Z.J."/>
        </authorList>
    </citation>
    <scope>NUCLEOTIDE SEQUENCE</scope>
    <source>
        <strain evidence="5">CP</strain>
    </source>
</reference>
<dbReference type="PANTHER" id="PTHR31499:SF80">
    <property type="entry name" value="HTH MYB-TYPE DOMAIN-CONTAINING PROTEIN"/>
    <property type="match status" value="1"/>
</dbReference>
<evidence type="ECO:0000256" key="3">
    <source>
        <dbReference type="ARBA" id="ARBA00023242"/>
    </source>
</evidence>
<dbReference type="GO" id="GO:0003700">
    <property type="term" value="F:DNA-binding transcription factor activity"/>
    <property type="evidence" value="ECO:0007669"/>
    <property type="project" value="InterPro"/>
</dbReference>
<dbReference type="Gene3D" id="1.10.10.60">
    <property type="entry name" value="Homeodomain-like"/>
    <property type="match status" value="1"/>
</dbReference>
<gene>
    <name evidence="5" type="primary">PHL1</name>
    <name evidence="5" type="ORF">QJS10_CPB22g01471</name>
</gene>
<dbReference type="InterPro" id="IPR006447">
    <property type="entry name" value="Myb_dom_plants"/>
</dbReference>
<evidence type="ECO:0000256" key="1">
    <source>
        <dbReference type="ARBA" id="ARBA00023015"/>
    </source>
</evidence>
<dbReference type="Proteomes" id="UP001180020">
    <property type="component" value="Unassembled WGS sequence"/>
</dbReference>
<dbReference type="AlphaFoldDB" id="A0AAV9C1J3"/>
<dbReference type="InterPro" id="IPR046955">
    <property type="entry name" value="PHR1-like"/>
</dbReference>
<dbReference type="GO" id="GO:0003677">
    <property type="term" value="F:DNA binding"/>
    <property type="evidence" value="ECO:0007669"/>
    <property type="project" value="InterPro"/>
</dbReference>
<evidence type="ECO:0000313" key="5">
    <source>
        <dbReference type="EMBL" id="KAK1282735.1"/>
    </source>
</evidence>